<comment type="caution">
    <text evidence="2">The sequence shown here is derived from an EMBL/GenBank/DDBJ whole genome shotgun (WGS) entry which is preliminary data.</text>
</comment>
<sequence>MSKCNKFIVILKLERELRLSNFTSRRAWMEREKAMEAARNPGFSKFGECLVNSHAKQDKLLNSRLNRINTEIRKMEKVRNQEKKHFVRCSGVLNHDPLILVERLPSPGIIKRAKTLMINEDIERNEDDSKVPGYMRPLRSHTRTPSTLMTIDAFVLKSKKKRNVWEEAMNDKEPLVFQSMARPYTKLTERDKSDIQLGYSVHKPRLTPNNVLTESEDSKKNTSLASKKKMKQAKRKPTAIDSDASSDSDDMTPFITQMASVRKKKRDKHERVIDDSLQEAAIDNKAVRFASPVPLFPKVHRRKLKTKATHVVKTQTVY</sequence>
<evidence type="ECO:0000313" key="3">
    <source>
        <dbReference type="Proteomes" id="UP001634394"/>
    </source>
</evidence>
<feature type="compositionally biased region" description="Basic residues" evidence="1">
    <location>
        <begin position="226"/>
        <end position="237"/>
    </location>
</feature>
<dbReference type="AlphaFoldDB" id="A0ABD3XP00"/>
<gene>
    <name evidence="2" type="ORF">ACJMK2_026669</name>
</gene>
<name>A0ABD3XP00_SINWO</name>
<keyword evidence="3" id="KW-1185">Reference proteome</keyword>
<dbReference type="Proteomes" id="UP001634394">
    <property type="component" value="Unassembled WGS sequence"/>
</dbReference>
<feature type="region of interest" description="Disordered" evidence="1">
    <location>
        <begin position="195"/>
        <end position="253"/>
    </location>
</feature>
<dbReference type="EMBL" id="JBJQND010000002">
    <property type="protein sequence ID" value="KAL3886690.1"/>
    <property type="molecule type" value="Genomic_DNA"/>
</dbReference>
<reference evidence="2 3" key="1">
    <citation type="submission" date="2024-11" db="EMBL/GenBank/DDBJ databases">
        <title>Chromosome-level genome assembly of the freshwater bivalve Anodonta woodiana.</title>
        <authorList>
            <person name="Chen X."/>
        </authorList>
    </citation>
    <scope>NUCLEOTIDE SEQUENCE [LARGE SCALE GENOMIC DNA]</scope>
    <source>
        <strain evidence="2">MN2024</strain>
        <tissue evidence="2">Gills</tissue>
    </source>
</reference>
<accession>A0ABD3XP00</accession>
<proteinExistence type="predicted"/>
<evidence type="ECO:0000313" key="2">
    <source>
        <dbReference type="EMBL" id="KAL3886690.1"/>
    </source>
</evidence>
<protein>
    <submittedName>
        <fullName evidence="2">Uncharacterized protein</fullName>
    </submittedName>
</protein>
<evidence type="ECO:0000256" key="1">
    <source>
        <dbReference type="SAM" id="MobiDB-lite"/>
    </source>
</evidence>
<organism evidence="2 3">
    <name type="scientific">Sinanodonta woodiana</name>
    <name type="common">Chinese pond mussel</name>
    <name type="synonym">Anodonta woodiana</name>
    <dbReference type="NCBI Taxonomy" id="1069815"/>
    <lineage>
        <taxon>Eukaryota</taxon>
        <taxon>Metazoa</taxon>
        <taxon>Spiralia</taxon>
        <taxon>Lophotrochozoa</taxon>
        <taxon>Mollusca</taxon>
        <taxon>Bivalvia</taxon>
        <taxon>Autobranchia</taxon>
        <taxon>Heteroconchia</taxon>
        <taxon>Palaeoheterodonta</taxon>
        <taxon>Unionida</taxon>
        <taxon>Unionoidea</taxon>
        <taxon>Unionidae</taxon>
        <taxon>Unioninae</taxon>
        <taxon>Sinanodonta</taxon>
    </lineage>
</organism>